<evidence type="ECO:0000256" key="3">
    <source>
        <dbReference type="ARBA" id="ARBA00022806"/>
    </source>
</evidence>
<dbReference type="GO" id="GO:0042393">
    <property type="term" value="F:histone binding"/>
    <property type="evidence" value="ECO:0007669"/>
    <property type="project" value="TreeGrafter"/>
</dbReference>
<dbReference type="InterPro" id="IPR014012">
    <property type="entry name" value="HSA_dom"/>
</dbReference>
<comment type="subcellular location">
    <subcellularLocation>
        <location evidence="1">Nucleus</location>
    </subcellularLocation>
</comment>
<dbReference type="PANTHER" id="PTHR45685">
    <property type="entry name" value="HELICASE SRCAP-RELATED"/>
    <property type="match status" value="1"/>
</dbReference>
<dbReference type="VEuPathDB" id="VectorBase:AMEC016941"/>
<dbReference type="SMART" id="SM00573">
    <property type="entry name" value="HSA"/>
    <property type="match status" value="1"/>
</dbReference>
<feature type="compositionally biased region" description="Gly residues" evidence="5">
    <location>
        <begin position="445"/>
        <end position="454"/>
    </location>
</feature>
<dbReference type="AlphaFoldDB" id="A0A182UAL3"/>
<dbReference type="InterPro" id="IPR050520">
    <property type="entry name" value="INO80/SWR1_helicase"/>
</dbReference>
<feature type="compositionally biased region" description="Low complexity" evidence="5">
    <location>
        <begin position="53"/>
        <end position="84"/>
    </location>
</feature>
<evidence type="ECO:0000313" key="8">
    <source>
        <dbReference type="Proteomes" id="UP000075902"/>
    </source>
</evidence>
<keyword evidence="4" id="KW-0067">ATP-binding</keyword>
<name>A0A182UAL3_9DIPT</name>
<feature type="compositionally biased region" description="Low complexity" evidence="5">
    <location>
        <begin position="455"/>
        <end position="501"/>
    </location>
</feature>
<feature type="domain" description="HSA" evidence="6">
    <location>
        <begin position="547"/>
        <end position="619"/>
    </location>
</feature>
<evidence type="ECO:0000256" key="2">
    <source>
        <dbReference type="ARBA" id="ARBA00022741"/>
    </source>
</evidence>
<dbReference type="Proteomes" id="UP000075902">
    <property type="component" value="Unassembled WGS sequence"/>
</dbReference>
<feature type="compositionally biased region" description="Low complexity" evidence="5">
    <location>
        <begin position="687"/>
        <end position="708"/>
    </location>
</feature>
<protein>
    <submittedName>
        <fullName evidence="7">HSA domain-containing protein</fullName>
    </submittedName>
</protein>
<dbReference type="GO" id="GO:0006338">
    <property type="term" value="P:chromatin remodeling"/>
    <property type="evidence" value="ECO:0007669"/>
    <property type="project" value="TreeGrafter"/>
</dbReference>
<reference evidence="8" key="1">
    <citation type="submission" date="2014-01" db="EMBL/GenBank/DDBJ databases">
        <title>The Genome Sequence of Anopheles melas CM1001059_A (V2).</title>
        <authorList>
            <consortium name="The Broad Institute Genomics Platform"/>
            <person name="Neafsey D.E."/>
            <person name="Besansky N."/>
            <person name="Howell P."/>
            <person name="Walton C."/>
            <person name="Young S.K."/>
            <person name="Zeng Q."/>
            <person name="Gargeya S."/>
            <person name="Fitzgerald M."/>
            <person name="Haas B."/>
            <person name="Abouelleil A."/>
            <person name="Allen A.W."/>
            <person name="Alvarado L."/>
            <person name="Arachchi H.M."/>
            <person name="Berlin A.M."/>
            <person name="Chapman S.B."/>
            <person name="Gainer-Dewar J."/>
            <person name="Goldberg J."/>
            <person name="Griggs A."/>
            <person name="Gujja S."/>
            <person name="Hansen M."/>
            <person name="Howarth C."/>
            <person name="Imamovic A."/>
            <person name="Ireland A."/>
            <person name="Larimer J."/>
            <person name="McCowan C."/>
            <person name="Murphy C."/>
            <person name="Pearson M."/>
            <person name="Poon T.W."/>
            <person name="Priest M."/>
            <person name="Roberts A."/>
            <person name="Saif S."/>
            <person name="Shea T."/>
            <person name="Sisk P."/>
            <person name="Sykes S."/>
            <person name="Wortman J."/>
            <person name="Nusbaum C."/>
            <person name="Birren B."/>
        </authorList>
    </citation>
    <scope>NUCLEOTIDE SEQUENCE [LARGE SCALE GENOMIC DNA]</scope>
    <source>
        <strain evidence="8">CM1001059</strain>
    </source>
</reference>
<feature type="compositionally biased region" description="Acidic residues" evidence="5">
    <location>
        <begin position="824"/>
        <end position="846"/>
    </location>
</feature>
<feature type="compositionally biased region" description="Acidic residues" evidence="5">
    <location>
        <begin position="865"/>
        <end position="874"/>
    </location>
</feature>
<feature type="compositionally biased region" description="Polar residues" evidence="5">
    <location>
        <begin position="426"/>
        <end position="436"/>
    </location>
</feature>
<feature type="compositionally biased region" description="Acidic residues" evidence="5">
    <location>
        <begin position="789"/>
        <end position="809"/>
    </location>
</feature>
<keyword evidence="3" id="KW-0378">Hydrolase</keyword>
<sequence length="919" mass="97178">MNEGDTAGGQRGRNQALPAGIDRNTSTATNTVQLPTGTLDSITPMSRSLNEDQQQQLEQSQQQQQQQQPPQHHQQQQQQQQASGASGGGGSTSDTPGSEESTFGVVVGEKRAIEDSTGSVTDVAGGGGGVASEEGGIVGASGVVGKLYTKTNTTASTSSSSSFSPVVAGGIAVGGQAAGGTVSAAVAVAAASAGSTAGGSAAVSKKRIKLETEPEHDISALKKLILEHKYMRLRSIKERYNEHVAELFFLQTGGNMMEYPVWRKKPPTPAFTSFVRSYKLEPLSSNLEEAGEALKQQSTRALSGISTTPGSTNLGSVVTPVVVSGNGSSSSSGGDDTLTGLPQGAEIKIPGVGATPVAVSTTLPAAVAQLSQQGGTPIIPDRVGIGISPAAASAVDRKRQISSASSALGGHVIKSELLETANASPSLTTIGTNGPNVPSVRQGGSLAGGAGGSRGSSSTAGASITGSSSRGLNNGQQNGALGNGRGNALSSGSLAGQQQQQLGGGVPTGSNSNGPPDQYTNKARQEVFVMQRIQELQKEGLWTEKRLPKVQEPPRPKAHWDYLLEEMVWLAADFAQERKWKKAAARKCARMVQKHFQDKALAAQRAEKAQELQLKRIAAFVAKEIKTFWSNAEKLVEYKQQTKLDERRKKALDQQLSFIVDQTEKYSQQLVEGMNKAAPVPPGGAAGLLPPGSKAESLNSSRLSSPLRGSGGLAGGSDDEFCPEAESSGDDEETIAKAEAEAAAEAEDGTKDEVAALQKESEMDLDDFLKNLPKDYLENRDKIVLSDSNDGDGDGEEEQEEDEEEEEEADEKRRRKKQGATREGEEEEDGDKDFSADEDSMDDEDTIREQEKKEKNQDHKKEIDELNADNDLTIEELMAKYKNLPPAGEQMDVDSDDDADEVPAVPANDRKRRRTRSQP</sequence>
<dbReference type="GO" id="GO:0005524">
    <property type="term" value="F:ATP binding"/>
    <property type="evidence" value="ECO:0007669"/>
    <property type="project" value="UniProtKB-KW"/>
</dbReference>
<dbReference type="GO" id="GO:0003677">
    <property type="term" value="F:DNA binding"/>
    <property type="evidence" value="ECO:0007669"/>
    <property type="project" value="UniProtKB-KW"/>
</dbReference>
<evidence type="ECO:0000259" key="6">
    <source>
        <dbReference type="PROSITE" id="PS51204"/>
    </source>
</evidence>
<evidence type="ECO:0000313" key="7">
    <source>
        <dbReference type="EnsemblMetazoa" id="AMEC016941-PA"/>
    </source>
</evidence>
<keyword evidence="3" id="KW-0347">Helicase</keyword>
<evidence type="ECO:0000256" key="5">
    <source>
        <dbReference type="SAM" id="MobiDB-lite"/>
    </source>
</evidence>
<feature type="region of interest" description="Disordered" evidence="5">
    <location>
        <begin position="426"/>
        <end position="520"/>
    </location>
</feature>
<feature type="compositionally biased region" description="Acidic residues" evidence="5">
    <location>
        <begin position="891"/>
        <end position="901"/>
    </location>
</feature>
<dbReference type="PROSITE" id="PS51204">
    <property type="entry name" value="HSA"/>
    <property type="match status" value="1"/>
</dbReference>
<dbReference type="EnsemblMetazoa" id="AMEC016941-RA">
    <property type="protein sequence ID" value="AMEC016941-PA"/>
    <property type="gene ID" value="AMEC016941"/>
</dbReference>
<feature type="compositionally biased region" description="Polar residues" evidence="5">
    <location>
        <begin position="23"/>
        <end position="52"/>
    </location>
</feature>
<keyword evidence="8" id="KW-1185">Reference proteome</keyword>
<dbReference type="GO" id="GO:0004386">
    <property type="term" value="F:helicase activity"/>
    <property type="evidence" value="ECO:0007669"/>
    <property type="project" value="UniProtKB-KW"/>
</dbReference>
<organism evidence="7 8">
    <name type="scientific">Anopheles melas</name>
    <dbReference type="NCBI Taxonomy" id="34690"/>
    <lineage>
        <taxon>Eukaryota</taxon>
        <taxon>Metazoa</taxon>
        <taxon>Ecdysozoa</taxon>
        <taxon>Arthropoda</taxon>
        <taxon>Hexapoda</taxon>
        <taxon>Insecta</taxon>
        <taxon>Pterygota</taxon>
        <taxon>Neoptera</taxon>
        <taxon>Endopterygota</taxon>
        <taxon>Diptera</taxon>
        <taxon>Nematocera</taxon>
        <taxon>Culicoidea</taxon>
        <taxon>Culicidae</taxon>
        <taxon>Anophelinae</taxon>
        <taxon>Anopheles</taxon>
    </lineage>
</organism>
<feature type="compositionally biased region" description="Acidic residues" evidence="5">
    <location>
        <begin position="717"/>
        <end position="733"/>
    </location>
</feature>
<evidence type="ECO:0000256" key="4">
    <source>
        <dbReference type="ARBA" id="ARBA00022840"/>
    </source>
</evidence>
<feature type="compositionally biased region" description="Basic and acidic residues" evidence="5">
    <location>
        <begin position="847"/>
        <end position="864"/>
    </location>
</feature>
<feature type="compositionally biased region" description="Basic residues" evidence="5">
    <location>
        <begin position="910"/>
        <end position="919"/>
    </location>
</feature>
<reference evidence="7" key="2">
    <citation type="submission" date="2020-05" db="UniProtKB">
        <authorList>
            <consortium name="EnsemblMetazoa"/>
        </authorList>
    </citation>
    <scope>IDENTIFICATION</scope>
    <source>
        <strain evidence="7">CM1001059</strain>
    </source>
</reference>
<feature type="region of interest" description="Disordered" evidence="5">
    <location>
        <begin position="1"/>
        <end position="102"/>
    </location>
</feature>
<dbReference type="GO" id="GO:0016887">
    <property type="term" value="F:ATP hydrolysis activity"/>
    <property type="evidence" value="ECO:0007669"/>
    <property type="project" value="TreeGrafter"/>
</dbReference>
<keyword evidence="2" id="KW-0547">Nucleotide-binding</keyword>
<proteinExistence type="predicted"/>
<feature type="compositionally biased region" description="Gly residues" evidence="5">
    <location>
        <begin position="1"/>
        <end position="11"/>
    </location>
</feature>
<feature type="compositionally biased region" description="Basic and acidic residues" evidence="5">
    <location>
        <begin position="748"/>
        <end position="784"/>
    </location>
</feature>
<dbReference type="PANTHER" id="PTHR45685:SF1">
    <property type="entry name" value="HELICASE SRCAP"/>
    <property type="match status" value="1"/>
</dbReference>
<dbReference type="STRING" id="34690.A0A182UAL3"/>
<feature type="compositionally biased region" description="Polar residues" evidence="5">
    <location>
        <begin position="508"/>
        <end position="520"/>
    </location>
</feature>
<evidence type="ECO:0000256" key="1">
    <source>
        <dbReference type="ARBA" id="ARBA00004123"/>
    </source>
</evidence>
<feature type="region of interest" description="Disordered" evidence="5">
    <location>
        <begin position="675"/>
        <end position="919"/>
    </location>
</feature>
<feature type="compositionally biased region" description="Low complexity" evidence="5">
    <location>
        <begin position="92"/>
        <end position="101"/>
    </location>
</feature>
<accession>A0A182UAL3</accession>
<dbReference type="SUPFAM" id="SSF81995">
    <property type="entry name" value="beta-sandwich domain of Sec23/24"/>
    <property type="match status" value="1"/>
</dbReference>
<dbReference type="GO" id="GO:0000812">
    <property type="term" value="C:Swr1 complex"/>
    <property type="evidence" value="ECO:0007669"/>
    <property type="project" value="TreeGrafter"/>
</dbReference>
<dbReference type="Pfam" id="PF07529">
    <property type="entry name" value="HSA"/>
    <property type="match status" value="1"/>
</dbReference>